<dbReference type="InterPro" id="IPR004360">
    <property type="entry name" value="Glyas_Fos-R_dOase_dom"/>
</dbReference>
<dbReference type="RefSeq" id="WP_087110352.1">
    <property type="nucleotide sequence ID" value="NZ_CBCSCN010000003.1"/>
</dbReference>
<dbReference type="Proteomes" id="UP000196573">
    <property type="component" value="Unassembled WGS sequence"/>
</dbReference>
<evidence type="ECO:0000313" key="3">
    <source>
        <dbReference type="Proteomes" id="UP000196573"/>
    </source>
</evidence>
<dbReference type="PANTHER" id="PTHR33993:SF1">
    <property type="entry name" value="GLYOXALASE FAMILY PROTEIN"/>
    <property type="match status" value="1"/>
</dbReference>
<evidence type="ECO:0000259" key="1">
    <source>
        <dbReference type="PROSITE" id="PS51819"/>
    </source>
</evidence>
<dbReference type="PROSITE" id="PS51819">
    <property type="entry name" value="VOC"/>
    <property type="match status" value="1"/>
</dbReference>
<dbReference type="InterPro" id="IPR037523">
    <property type="entry name" value="VOC_core"/>
</dbReference>
<feature type="domain" description="VOC" evidence="1">
    <location>
        <begin position="6"/>
        <end position="116"/>
    </location>
</feature>
<sequence>MPSHEKIDYIEWPSTDLAATKQFFTDVFQWQFMDYGPEYTAFDSQGMTGGFYQSTHPSLTAHGSALVIFYSDDLEQTLRKITDNSGKIIKPIFSFPGGRRFHFIEPGGNELAVWSDH</sequence>
<dbReference type="InterPro" id="IPR052164">
    <property type="entry name" value="Anthracycline_SecMetBiosynth"/>
</dbReference>
<dbReference type="OrthoDB" id="9792323at2"/>
<dbReference type="EMBL" id="FWPT01000005">
    <property type="protein sequence ID" value="SMA47688.1"/>
    <property type="molecule type" value="Genomic_DNA"/>
</dbReference>
<accession>A0A1X7AKE2</accession>
<evidence type="ECO:0000313" key="2">
    <source>
        <dbReference type="EMBL" id="SMA47688.1"/>
    </source>
</evidence>
<dbReference type="AlphaFoldDB" id="A0A1X7AKE2"/>
<keyword evidence="3" id="KW-1185">Reference proteome</keyword>
<dbReference type="SUPFAM" id="SSF54593">
    <property type="entry name" value="Glyoxalase/Bleomycin resistance protein/Dihydroxybiphenyl dioxygenase"/>
    <property type="match status" value="1"/>
</dbReference>
<proteinExistence type="predicted"/>
<dbReference type="InterPro" id="IPR029068">
    <property type="entry name" value="Glyas_Bleomycin-R_OHBP_Dase"/>
</dbReference>
<organism evidence="2 3">
    <name type="scientific">Parendozoicomonas haliclonae</name>
    <dbReference type="NCBI Taxonomy" id="1960125"/>
    <lineage>
        <taxon>Bacteria</taxon>
        <taxon>Pseudomonadati</taxon>
        <taxon>Pseudomonadota</taxon>
        <taxon>Gammaproteobacteria</taxon>
        <taxon>Oceanospirillales</taxon>
        <taxon>Endozoicomonadaceae</taxon>
        <taxon>Parendozoicomonas</taxon>
    </lineage>
</organism>
<dbReference type="Gene3D" id="3.10.180.10">
    <property type="entry name" value="2,3-Dihydroxybiphenyl 1,2-Dioxygenase, domain 1"/>
    <property type="match status" value="1"/>
</dbReference>
<dbReference type="Pfam" id="PF00903">
    <property type="entry name" value="Glyoxalase"/>
    <property type="match status" value="1"/>
</dbReference>
<dbReference type="CDD" id="cd07247">
    <property type="entry name" value="SgaA_N_like"/>
    <property type="match status" value="1"/>
</dbReference>
<dbReference type="PANTHER" id="PTHR33993">
    <property type="entry name" value="GLYOXALASE-RELATED"/>
    <property type="match status" value="1"/>
</dbReference>
<name>A0A1X7AKE2_9GAMM</name>
<gene>
    <name evidence="2" type="ORF">EHSB41UT_02506</name>
</gene>
<protein>
    <submittedName>
        <fullName evidence="2">Glyoxalase-like domain protein</fullName>
    </submittedName>
</protein>
<reference evidence="2 3" key="1">
    <citation type="submission" date="2017-03" db="EMBL/GenBank/DDBJ databases">
        <authorList>
            <person name="Afonso C.L."/>
            <person name="Miller P.J."/>
            <person name="Scott M.A."/>
            <person name="Spackman E."/>
            <person name="Goraichik I."/>
            <person name="Dimitrov K.M."/>
            <person name="Suarez D.L."/>
            <person name="Swayne D.E."/>
        </authorList>
    </citation>
    <scope>NUCLEOTIDE SEQUENCE [LARGE SCALE GENOMIC DNA]</scope>
    <source>
        <strain evidence="2">SB41UT1</strain>
    </source>
</reference>